<comment type="caution">
    <text evidence="2">The sequence shown here is derived from an EMBL/GenBank/DDBJ whole genome shotgun (WGS) entry which is preliminary data.</text>
</comment>
<feature type="compositionally biased region" description="Polar residues" evidence="1">
    <location>
        <begin position="743"/>
        <end position="766"/>
    </location>
</feature>
<feature type="compositionally biased region" description="Low complexity" evidence="1">
    <location>
        <begin position="666"/>
        <end position="675"/>
    </location>
</feature>
<evidence type="ECO:0000313" key="2">
    <source>
        <dbReference type="EMBL" id="KAF9537985.1"/>
    </source>
</evidence>
<sequence length="895" mass="95832">MDSPTCDTPLSESNLNTTTTNNSLITRLIKNDHSNTQLLVSEGKEMEHGSQVSDQLVESSSPVTAQPNSVNTYSAKPNEADALNNGILNQTGITNTASIVTNINTTTDTTGNKKPTPKRAMILSGRPAPPLPPRPVFPADLKNYQLQSGTAETSSHMQAYLSRVRSDFEQQTEHFEVLKEIILEDTHHMTAVVDELDAMDEDPFTLDSFENLMRMHARKGKDFIIARVTTHDPNDGEKHYHSYYGAHQINKVLFRTQPDEGLLHRMKARNPLNNMLVVGDVHYYLISAADVNAVRPLPTVVRSSSASISSHSSRMSRCSKLAAQAIASQSASARSSPILGSDMSLFSRSSDLESPVSIISPLMALSILNADQEDPIHLGGSDCDGGSSSSTTPASATAEHDVIEPHKPRRRGSQGSTSSTTLTATFPQGTATFHHQPGRPSRLREAIETEEPCDTPASTLTTAGAGSFAEDAFSPTTPPAHHAHPSSSQASPSSAAGQSPLFQSLMGGRVRNRSSTVSSVSSDESSTSTMSARSHASKCSTATNDSNSNATSSSNECYSPSVLGSPINNSNLDNTQDKDKKPNSKGSGDDSVIYKFRYLASDDDFLLRSTVRQTFKINALETWDAILFTISDNALREYSSQGGEQVLQPLGGHGDHQPFPSPPSSLPSEASEPVPFQQPDQQVTSSLPTPTTAAAAVAAQYSAAHNQNQNQSVTSLPPLIVPRPQDISPSSRPITELHHHHSNSTSAPNNNITSFDTEDSATTPSSPLDGREGRSEGGGLYSADVNGVPRTFNNHSFSHTPRRQSRGGQEIQQLEGEGGAEGLSRSMSHNFHSRRVGLFRSLPALPLGASSTAVDQEGGLAGGDGEVSELNCGASRTTGSHKKFRHVLSKIFSRK</sequence>
<feature type="region of interest" description="Disordered" evidence="1">
    <location>
        <begin position="468"/>
        <end position="588"/>
    </location>
</feature>
<reference evidence="2" key="1">
    <citation type="journal article" date="2020" name="Fungal Divers.">
        <title>Resolving the Mortierellaceae phylogeny through synthesis of multi-gene phylogenetics and phylogenomics.</title>
        <authorList>
            <person name="Vandepol N."/>
            <person name="Liber J."/>
            <person name="Desiro A."/>
            <person name="Na H."/>
            <person name="Kennedy M."/>
            <person name="Barry K."/>
            <person name="Grigoriev I.V."/>
            <person name="Miller A.N."/>
            <person name="O'Donnell K."/>
            <person name="Stajich J.E."/>
            <person name="Bonito G."/>
        </authorList>
    </citation>
    <scope>NUCLEOTIDE SEQUENCE</scope>
    <source>
        <strain evidence="2">NRRL 2591</strain>
    </source>
</reference>
<dbReference type="InterPro" id="IPR031537">
    <property type="entry name" value="DUF5092"/>
</dbReference>
<proteinExistence type="predicted"/>
<feature type="compositionally biased region" description="Low complexity" evidence="1">
    <location>
        <begin position="693"/>
        <end position="704"/>
    </location>
</feature>
<feature type="compositionally biased region" description="Low complexity" evidence="1">
    <location>
        <begin position="416"/>
        <end position="425"/>
    </location>
</feature>
<feature type="region of interest" description="Disordered" evidence="1">
    <location>
        <begin position="644"/>
        <end position="811"/>
    </location>
</feature>
<feature type="region of interest" description="Disordered" evidence="1">
    <location>
        <begin position="854"/>
        <end position="881"/>
    </location>
</feature>
<gene>
    <name evidence="2" type="ORF">EC957_007395</name>
</gene>
<name>A0A9P6EY31_9FUNG</name>
<feature type="compositionally biased region" description="Low complexity" evidence="1">
    <location>
        <begin position="485"/>
        <end position="500"/>
    </location>
</feature>
<accession>A0A9P6EY31</accession>
<protein>
    <submittedName>
        <fullName evidence="2">Uncharacterized protein</fullName>
    </submittedName>
</protein>
<feature type="compositionally biased region" description="Low complexity" evidence="1">
    <location>
        <begin position="513"/>
        <end position="555"/>
    </location>
</feature>
<organism evidence="2 3">
    <name type="scientific">Mortierella hygrophila</name>
    <dbReference type="NCBI Taxonomy" id="979708"/>
    <lineage>
        <taxon>Eukaryota</taxon>
        <taxon>Fungi</taxon>
        <taxon>Fungi incertae sedis</taxon>
        <taxon>Mucoromycota</taxon>
        <taxon>Mortierellomycotina</taxon>
        <taxon>Mortierellomycetes</taxon>
        <taxon>Mortierellales</taxon>
        <taxon>Mortierellaceae</taxon>
        <taxon>Mortierella</taxon>
    </lineage>
</organism>
<feature type="compositionally biased region" description="Polar residues" evidence="1">
    <location>
        <begin position="705"/>
        <end position="715"/>
    </location>
</feature>
<dbReference type="Proteomes" id="UP000723463">
    <property type="component" value="Unassembled WGS sequence"/>
</dbReference>
<dbReference type="AlphaFoldDB" id="A0A9P6EY31"/>
<feature type="region of interest" description="Disordered" evidence="1">
    <location>
        <begin position="49"/>
        <end position="74"/>
    </location>
</feature>
<dbReference type="Pfam" id="PF17010">
    <property type="entry name" value="DUF5092"/>
    <property type="match status" value="1"/>
</dbReference>
<evidence type="ECO:0000256" key="1">
    <source>
        <dbReference type="SAM" id="MobiDB-lite"/>
    </source>
</evidence>
<feature type="region of interest" description="Disordered" evidence="1">
    <location>
        <begin position="376"/>
        <end position="443"/>
    </location>
</feature>
<feature type="compositionally biased region" description="Low complexity" evidence="1">
    <location>
        <begin position="379"/>
        <end position="397"/>
    </location>
</feature>
<feature type="compositionally biased region" description="Polar residues" evidence="1">
    <location>
        <begin position="678"/>
        <end position="692"/>
    </location>
</feature>
<dbReference type="EMBL" id="JAAAXW010000343">
    <property type="protein sequence ID" value="KAF9537985.1"/>
    <property type="molecule type" value="Genomic_DNA"/>
</dbReference>
<keyword evidence="3" id="KW-1185">Reference proteome</keyword>
<evidence type="ECO:0000313" key="3">
    <source>
        <dbReference type="Proteomes" id="UP000723463"/>
    </source>
</evidence>
<feature type="compositionally biased region" description="Polar residues" evidence="1">
    <location>
        <begin position="50"/>
        <end position="74"/>
    </location>
</feature>